<evidence type="ECO:0000256" key="1">
    <source>
        <dbReference type="SAM" id="SignalP"/>
    </source>
</evidence>
<gene>
    <name evidence="2" type="ORF">NP493_965g01014</name>
</gene>
<organism evidence="2 3">
    <name type="scientific">Ridgeia piscesae</name>
    <name type="common">Tubeworm</name>
    <dbReference type="NCBI Taxonomy" id="27915"/>
    <lineage>
        <taxon>Eukaryota</taxon>
        <taxon>Metazoa</taxon>
        <taxon>Spiralia</taxon>
        <taxon>Lophotrochozoa</taxon>
        <taxon>Annelida</taxon>
        <taxon>Polychaeta</taxon>
        <taxon>Sedentaria</taxon>
        <taxon>Canalipalpata</taxon>
        <taxon>Sabellida</taxon>
        <taxon>Siboglinidae</taxon>
        <taxon>Ridgeia</taxon>
    </lineage>
</organism>
<comment type="caution">
    <text evidence="2">The sequence shown here is derived from an EMBL/GenBank/DDBJ whole genome shotgun (WGS) entry which is preliminary data.</text>
</comment>
<dbReference type="AlphaFoldDB" id="A0AAD9KJR1"/>
<dbReference type="EMBL" id="JAODUO010000963">
    <property type="protein sequence ID" value="KAK2172412.1"/>
    <property type="molecule type" value="Genomic_DNA"/>
</dbReference>
<protein>
    <submittedName>
        <fullName evidence="2">Uncharacterized protein</fullName>
    </submittedName>
</protein>
<evidence type="ECO:0000313" key="3">
    <source>
        <dbReference type="Proteomes" id="UP001209878"/>
    </source>
</evidence>
<keyword evidence="1" id="KW-0732">Signal</keyword>
<feature type="chain" id="PRO_5042008222" evidence="1">
    <location>
        <begin position="30"/>
        <end position="123"/>
    </location>
</feature>
<reference evidence="2" key="1">
    <citation type="journal article" date="2023" name="Mol. Biol. Evol.">
        <title>Third-Generation Sequencing Reveals the Adaptive Role of the Epigenome in Three Deep-Sea Polychaetes.</title>
        <authorList>
            <person name="Perez M."/>
            <person name="Aroh O."/>
            <person name="Sun Y."/>
            <person name="Lan Y."/>
            <person name="Juniper S.K."/>
            <person name="Young C.R."/>
            <person name="Angers B."/>
            <person name="Qian P.Y."/>
        </authorList>
    </citation>
    <scope>NUCLEOTIDE SEQUENCE</scope>
    <source>
        <strain evidence="2">R07B-5</strain>
    </source>
</reference>
<accession>A0AAD9KJR1</accession>
<dbReference type="Proteomes" id="UP001209878">
    <property type="component" value="Unassembled WGS sequence"/>
</dbReference>
<keyword evidence="3" id="KW-1185">Reference proteome</keyword>
<name>A0AAD9KJR1_RIDPI</name>
<feature type="signal peptide" evidence="1">
    <location>
        <begin position="1"/>
        <end position="29"/>
    </location>
</feature>
<sequence>MWPSIKAGLLAAPTAAALTVAFIARVATGEQVDRTSSGIPRVSGRLQVGSYRCDVTGSVEANTGLTNPEYDTLRKNALPSQSAPQVCVSLSDVLIIVGAKGDVTSFIQPAYLVHGATLLGQNI</sequence>
<proteinExistence type="predicted"/>
<evidence type="ECO:0000313" key="2">
    <source>
        <dbReference type="EMBL" id="KAK2172412.1"/>
    </source>
</evidence>